<dbReference type="EMBL" id="JBBJCI010000037">
    <property type="protein sequence ID" value="KAK7250334.1"/>
    <property type="molecule type" value="Genomic_DNA"/>
</dbReference>
<dbReference type="Pfam" id="PF00378">
    <property type="entry name" value="ECH_1"/>
    <property type="match status" value="1"/>
</dbReference>
<keyword evidence="2" id="KW-1185">Reference proteome</keyword>
<evidence type="ECO:0000313" key="1">
    <source>
        <dbReference type="EMBL" id="KAK7250334.1"/>
    </source>
</evidence>
<protein>
    <submittedName>
        <fullName evidence="1">Enoyl-CoA hydratase</fullName>
    </submittedName>
</protein>
<proteinExistence type="predicted"/>
<dbReference type="PANTHER" id="PTHR11941:SF173">
    <property type="entry name" value="3-HYDROXYBUTYRYL-COA DEHYDRATASE-LIKE PROTEIN, MITOCHONDRIAL"/>
    <property type="match status" value="1"/>
</dbReference>
<sequence length="312" mass="32634">MLALHGALSRNMMRATRRFSSSSIVTLAFRGGLPQNAMLARALRATRRAFSSSSIVTTEITDGVATITLNAPERLNAMTVEMGEAFEAAVGELREMPPTELRAAILTGAGRAFSAGGDLDWLLERHRDSPTNNAKIMRDFYGRFLSLRTLEVPIVAAINGPAIGAGFAVACACDLRVAAPDAKVGITFVGLGLPPGMGSTHWLPSIVGPQRANELILTGEVVDGAEAARRGLVLRAAEDPVAEANELAATIAAQAPLAVRAAVRAARLVQEEGLEAALRREADSQAAAYGSADLAEGVAALKERRAPAFAGV</sequence>
<comment type="caution">
    <text evidence="1">The sequence shown here is derived from an EMBL/GenBank/DDBJ whole genome shotgun (WGS) entry which is preliminary data.</text>
</comment>
<dbReference type="InterPro" id="IPR029045">
    <property type="entry name" value="ClpP/crotonase-like_dom_sf"/>
</dbReference>
<gene>
    <name evidence="1" type="ORF">SO694_00007424</name>
</gene>
<accession>A0ABR1GBJ9</accession>
<dbReference type="CDD" id="cd06558">
    <property type="entry name" value="crotonase-like"/>
    <property type="match status" value="1"/>
</dbReference>
<dbReference type="Proteomes" id="UP001363151">
    <property type="component" value="Unassembled WGS sequence"/>
</dbReference>
<dbReference type="InterPro" id="IPR001753">
    <property type="entry name" value="Enoyl-CoA_hydra/iso"/>
</dbReference>
<reference evidence="1 2" key="1">
    <citation type="submission" date="2024-03" db="EMBL/GenBank/DDBJ databases">
        <title>Aureococcus anophagefferens CCMP1851 and Kratosvirus quantuckense: Draft genome of a second virus-susceptible host strain in the model system.</title>
        <authorList>
            <person name="Chase E."/>
            <person name="Truchon A.R."/>
            <person name="Schepens W."/>
            <person name="Wilhelm S.W."/>
        </authorList>
    </citation>
    <scope>NUCLEOTIDE SEQUENCE [LARGE SCALE GENOMIC DNA]</scope>
    <source>
        <strain evidence="1 2">CCMP1851</strain>
    </source>
</reference>
<dbReference type="Gene3D" id="3.90.226.10">
    <property type="entry name" value="2-enoyl-CoA Hydratase, Chain A, domain 1"/>
    <property type="match status" value="1"/>
</dbReference>
<name>A0ABR1GBJ9_AURAN</name>
<dbReference type="SUPFAM" id="SSF52096">
    <property type="entry name" value="ClpP/crotonase"/>
    <property type="match status" value="1"/>
</dbReference>
<evidence type="ECO:0000313" key="2">
    <source>
        <dbReference type="Proteomes" id="UP001363151"/>
    </source>
</evidence>
<organism evidence="1 2">
    <name type="scientific">Aureococcus anophagefferens</name>
    <name type="common">Harmful bloom alga</name>
    <dbReference type="NCBI Taxonomy" id="44056"/>
    <lineage>
        <taxon>Eukaryota</taxon>
        <taxon>Sar</taxon>
        <taxon>Stramenopiles</taxon>
        <taxon>Ochrophyta</taxon>
        <taxon>Pelagophyceae</taxon>
        <taxon>Pelagomonadales</taxon>
        <taxon>Pelagomonadaceae</taxon>
        <taxon>Aureococcus</taxon>
    </lineage>
</organism>
<dbReference type="PANTHER" id="PTHR11941">
    <property type="entry name" value="ENOYL-COA HYDRATASE-RELATED"/>
    <property type="match status" value="1"/>
</dbReference>